<feature type="region of interest" description="Disordered" evidence="10">
    <location>
        <begin position="294"/>
        <end position="382"/>
    </location>
</feature>
<dbReference type="AlphaFoldDB" id="A0AAD9KEY8"/>
<dbReference type="Pfam" id="PF04502">
    <property type="entry name" value="Saf4_Yju2"/>
    <property type="match status" value="1"/>
</dbReference>
<evidence type="ECO:0000256" key="7">
    <source>
        <dbReference type="ARBA" id="ARBA00023242"/>
    </source>
</evidence>
<comment type="subcellular location">
    <subcellularLocation>
        <location evidence="1 8">Nucleus</location>
    </subcellularLocation>
</comment>
<sequence>MSERKVLNKYYPPDFDPNKIPRLKRPKNRQFSIRIMAPFNMRCANCGEYIYKGKKFNSRQERVEDEDYLGLMIFRFYIKCPRCVSEISFKTDPQNCDYALEAGATRNFEALRTAERLAEQEIKEKEEEEKNNPMKVLENRTKASQQEMEMLETLEELRELNSRHAKVDHEEVLRKHKAYEEQLRQLQDEEDEQFIRSIFGKSISGETVKRIHDEDDDEEDGDESLSPASSSSKIPCIRKPTDILTEGSPSSTNGSEASIVVQNKKSTSATSNKDTAVWQKSIGGLAKKNSLLGIVKKKSSKTGSNTAPSEQSRDERTKTEHNKTTTTTHNVTPSIKDDELITVREETKIDRTTTDNERELSSKPTALGMLGAYSDTSSDDSN</sequence>
<feature type="region of interest" description="Disordered" evidence="10">
    <location>
        <begin position="207"/>
        <end position="276"/>
    </location>
</feature>
<dbReference type="EMBL" id="JAODUP010000009">
    <property type="protein sequence ID" value="KAK2169530.1"/>
    <property type="molecule type" value="Genomic_DNA"/>
</dbReference>
<reference evidence="11" key="1">
    <citation type="journal article" date="2023" name="Mol. Biol. Evol.">
        <title>Third-Generation Sequencing Reveals the Adaptive Role of the Epigenome in Three Deep-Sea Polychaetes.</title>
        <authorList>
            <person name="Perez M."/>
            <person name="Aroh O."/>
            <person name="Sun Y."/>
            <person name="Lan Y."/>
            <person name="Juniper S.K."/>
            <person name="Young C.R."/>
            <person name="Angers B."/>
            <person name="Qian P.Y."/>
        </authorList>
    </citation>
    <scope>NUCLEOTIDE SEQUENCE</scope>
    <source>
        <strain evidence="11">P08H-3</strain>
    </source>
</reference>
<keyword evidence="2" id="KW-0507">mRNA processing</keyword>
<comment type="caution">
    <text evidence="11">The sequence shown here is derived from an EMBL/GenBank/DDBJ whole genome shotgun (WGS) entry which is preliminary data.</text>
</comment>
<feature type="binding site" evidence="8">
    <location>
        <position position="83"/>
    </location>
    <ligand>
        <name>Zn(2+)</name>
        <dbReference type="ChEBI" id="CHEBI:29105"/>
    </ligand>
</feature>
<keyword evidence="9" id="KW-0175">Coiled coil</keyword>
<name>A0AAD9KEY8_9ANNE</name>
<keyword evidence="5 8" id="KW-0862">Zinc</keyword>
<evidence type="ECO:0000256" key="6">
    <source>
        <dbReference type="ARBA" id="ARBA00023187"/>
    </source>
</evidence>
<proteinExistence type="inferred from homology"/>
<keyword evidence="3 8" id="KW-0479">Metal-binding</keyword>
<dbReference type="InterPro" id="IPR043701">
    <property type="entry name" value="Yju2"/>
</dbReference>
<comment type="function">
    <text evidence="8">Part of the spliceosome which catalyzes two sequential transesterification reactions, first the excision of the non-coding intron from pre-mRNA and then the ligation of the coding exons to form the mature mRNA. Plays a role in stabilizing the structure of the spliceosome catalytic core and docking of the branch helix into the active site, producing 5'-exon and lariat intron-3'-intermediates.</text>
</comment>
<organism evidence="11 12">
    <name type="scientific">Paralvinella palmiformis</name>
    <dbReference type="NCBI Taxonomy" id="53620"/>
    <lineage>
        <taxon>Eukaryota</taxon>
        <taxon>Metazoa</taxon>
        <taxon>Spiralia</taxon>
        <taxon>Lophotrochozoa</taxon>
        <taxon>Annelida</taxon>
        <taxon>Polychaeta</taxon>
        <taxon>Sedentaria</taxon>
        <taxon>Canalipalpata</taxon>
        <taxon>Terebellida</taxon>
        <taxon>Terebelliformia</taxon>
        <taxon>Alvinellidae</taxon>
        <taxon>Paralvinella</taxon>
    </lineage>
</organism>
<dbReference type="GO" id="GO:0046872">
    <property type="term" value="F:metal ion binding"/>
    <property type="evidence" value="ECO:0007669"/>
    <property type="project" value="UniProtKB-KW"/>
</dbReference>
<dbReference type="GO" id="GO:0000349">
    <property type="term" value="P:generation of catalytic spliceosome for first transesterification step"/>
    <property type="evidence" value="ECO:0007669"/>
    <property type="project" value="UniProtKB-UniRule"/>
</dbReference>
<keyword evidence="12" id="KW-1185">Reference proteome</keyword>
<protein>
    <recommendedName>
        <fullName evidence="8">Splicing factor YJU2</fullName>
    </recommendedName>
</protein>
<keyword evidence="6" id="KW-0508">mRNA splicing</keyword>
<feature type="coiled-coil region" evidence="9">
    <location>
        <begin position="108"/>
        <end position="196"/>
    </location>
</feature>
<feature type="binding site" evidence="8">
    <location>
        <position position="43"/>
    </location>
    <ligand>
        <name>Zn(2+)</name>
        <dbReference type="ChEBI" id="CHEBI:29105"/>
    </ligand>
</feature>
<evidence type="ECO:0000256" key="9">
    <source>
        <dbReference type="SAM" id="Coils"/>
    </source>
</evidence>
<keyword evidence="7 8" id="KW-0539">Nucleus</keyword>
<feature type="binding site" evidence="8">
    <location>
        <position position="80"/>
    </location>
    <ligand>
        <name>Zn(2+)</name>
        <dbReference type="ChEBI" id="CHEBI:29105"/>
    </ligand>
</feature>
<comment type="subunit">
    <text evidence="8">Component of the spliceosome. Present in the activated B complex, the catalytically activated B* complex which catalyzes the branching, the catalytic step 1 C complex catalyzing the exon ligation, and the postcatalytic P complex containing the ligated exons (mRNA) and the excised lariat intron.</text>
</comment>
<evidence type="ECO:0000256" key="1">
    <source>
        <dbReference type="ARBA" id="ARBA00004123"/>
    </source>
</evidence>
<evidence type="ECO:0000313" key="12">
    <source>
        <dbReference type="Proteomes" id="UP001208570"/>
    </source>
</evidence>
<evidence type="ECO:0000256" key="5">
    <source>
        <dbReference type="ARBA" id="ARBA00022833"/>
    </source>
</evidence>
<evidence type="ECO:0000313" key="11">
    <source>
        <dbReference type="EMBL" id="KAK2169530.1"/>
    </source>
</evidence>
<dbReference type="GO" id="GO:0071006">
    <property type="term" value="C:U2-type catalytic step 1 spliceosome"/>
    <property type="evidence" value="ECO:0007669"/>
    <property type="project" value="UniProtKB-UniRule"/>
</dbReference>
<dbReference type="InterPro" id="IPR007590">
    <property type="entry name" value="Saf4/Yju2"/>
</dbReference>
<evidence type="ECO:0000256" key="4">
    <source>
        <dbReference type="ARBA" id="ARBA00022728"/>
    </source>
</evidence>
<evidence type="ECO:0000256" key="3">
    <source>
        <dbReference type="ARBA" id="ARBA00022723"/>
    </source>
</evidence>
<feature type="compositionally biased region" description="Polar residues" evidence="10">
    <location>
        <begin position="247"/>
        <end position="274"/>
    </location>
</feature>
<accession>A0AAD9KEY8</accession>
<dbReference type="PANTHER" id="PTHR12111:SF1">
    <property type="entry name" value="SPLICING FACTOR YJU2"/>
    <property type="match status" value="1"/>
</dbReference>
<dbReference type="Proteomes" id="UP001208570">
    <property type="component" value="Unassembled WGS sequence"/>
</dbReference>
<dbReference type="HAMAP" id="MF_03226">
    <property type="entry name" value="YJU2"/>
    <property type="match status" value="1"/>
</dbReference>
<comment type="similarity">
    <text evidence="8">Belongs to the CWC16 family. YJU2 subfamily.</text>
</comment>
<feature type="compositionally biased region" description="Basic and acidic residues" evidence="10">
    <location>
        <begin position="335"/>
        <end position="361"/>
    </location>
</feature>
<dbReference type="PANTHER" id="PTHR12111">
    <property type="entry name" value="SPLICING FACTOR YJU2"/>
    <property type="match status" value="1"/>
</dbReference>
<feature type="compositionally biased region" description="Polar residues" evidence="10">
    <location>
        <begin position="301"/>
        <end position="310"/>
    </location>
</feature>
<feature type="compositionally biased region" description="Acidic residues" evidence="10">
    <location>
        <begin position="214"/>
        <end position="223"/>
    </location>
</feature>
<feature type="compositionally biased region" description="Basic and acidic residues" evidence="10">
    <location>
        <begin position="311"/>
        <end position="323"/>
    </location>
</feature>
<evidence type="ECO:0000256" key="10">
    <source>
        <dbReference type="SAM" id="MobiDB-lite"/>
    </source>
</evidence>
<evidence type="ECO:0000256" key="8">
    <source>
        <dbReference type="HAMAP-Rule" id="MF_03226"/>
    </source>
</evidence>
<feature type="binding site" evidence="8">
    <location>
        <position position="46"/>
    </location>
    <ligand>
        <name>Zn(2+)</name>
        <dbReference type="ChEBI" id="CHEBI:29105"/>
    </ligand>
</feature>
<keyword evidence="4 8" id="KW-0747">Spliceosome</keyword>
<gene>
    <name evidence="11" type="ORF">LSH36_9g13038</name>
</gene>
<evidence type="ECO:0000256" key="2">
    <source>
        <dbReference type="ARBA" id="ARBA00022664"/>
    </source>
</evidence>